<keyword evidence="2" id="KW-1185">Reference proteome</keyword>
<sequence length="96" mass="10509">MQFFEKVRVLDQARSDEYVGQVGIVIGIGEDEGHGASYSVSFPESDDVAMFWEYELSSTGVIADRSEVYGDDEVETIRVVVDPDGYGDIAPRPAGD</sequence>
<gene>
    <name evidence="1" type="ORF">FHX34_105118</name>
</gene>
<protein>
    <submittedName>
        <fullName evidence="1">Uncharacterized protein</fullName>
    </submittedName>
</protein>
<comment type="caution">
    <text evidence="1">The sequence shown here is derived from an EMBL/GenBank/DDBJ whole genome shotgun (WGS) entry which is preliminary data.</text>
</comment>
<reference evidence="1 2" key="1">
    <citation type="submission" date="2019-06" db="EMBL/GenBank/DDBJ databases">
        <title>Sequencing the genomes of 1000 actinobacteria strains.</title>
        <authorList>
            <person name="Klenk H.-P."/>
        </authorList>
    </citation>
    <scope>NUCLEOTIDE SEQUENCE [LARGE SCALE GENOMIC DNA]</scope>
    <source>
        <strain evidence="1 2">DSM 43866</strain>
    </source>
</reference>
<dbReference type="EMBL" id="VIWY01000005">
    <property type="protein sequence ID" value="TWG12251.1"/>
    <property type="molecule type" value="Genomic_DNA"/>
</dbReference>
<accession>A0A561VKW9</accession>
<dbReference type="RefSeq" id="WP_122979120.1">
    <property type="nucleotide sequence ID" value="NZ_BOMX01000099.1"/>
</dbReference>
<evidence type="ECO:0000313" key="1">
    <source>
        <dbReference type="EMBL" id="TWG12251.1"/>
    </source>
</evidence>
<name>A0A561VKW9_ACTTI</name>
<proteinExistence type="predicted"/>
<dbReference type="AlphaFoldDB" id="A0A561VKW9"/>
<evidence type="ECO:0000313" key="2">
    <source>
        <dbReference type="Proteomes" id="UP000320239"/>
    </source>
</evidence>
<organism evidence="1 2">
    <name type="scientific">Actinoplanes teichomyceticus</name>
    <dbReference type="NCBI Taxonomy" id="1867"/>
    <lineage>
        <taxon>Bacteria</taxon>
        <taxon>Bacillati</taxon>
        <taxon>Actinomycetota</taxon>
        <taxon>Actinomycetes</taxon>
        <taxon>Micromonosporales</taxon>
        <taxon>Micromonosporaceae</taxon>
        <taxon>Actinoplanes</taxon>
    </lineage>
</organism>
<dbReference type="Proteomes" id="UP000320239">
    <property type="component" value="Unassembled WGS sequence"/>
</dbReference>